<proteinExistence type="predicted"/>
<dbReference type="PANTHER" id="PTHR13182">
    <property type="entry name" value="ZINC FINGER PROTEIN 622"/>
    <property type="match status" value="1"/>
</dbReference>
<protein>
    <recommendedName>
        <fullName evidence="2">C2H2-type domain-containing protein</fullName>
    </recommendedName>
</protein>
<feature type="compositionally biased region" description="Polar residues" evidence="1">
    <location>
        <begin position="38"/>
        <end position="48"/>
    </location>
</feature>
<dbReference type="EMBL" id="DS022315">
    <property type="protein sequence ID" value="OAJ45326.1"/>
    <property type="molecule type" value="Genomic_DNA"/>
</dbReference>
<dbReference type="PANTHER" id="PTHR13182:SF8">
    <property type="entry name" value="CYTOPLASMIC 60S SUBUNIT BIOGENESIS FACTOR ZNF622"/>
    <property type="match status" value="1"/>
</dbReference>
<dbReference type="GO" id="GO:0042273">
    <property type="term" value="P:ribosomal large subunit biogenesis"/>
    <property type="evidence" value="ECO:0007669"/>
    <property type="project" value="TreeGrafter"/>
</dbReference>
<name>A0A177WZE0_BATDL</name>
<feature type="domain" description="C2H2-type" evidence="2">
    <location>
        <begin position="6"/>
        <end position="28"/>
    </location>
</feature>
<sequence>MQPNECHICNKVYASTNAYKSHLASRKHRDMQVKVASTPVTESSQNDQPVEKNPEKIQRANWQERLIAATTQDEFEAIMKEKMEAVKPLEETDCLFCCHAADSFELNLEHMTKAHSFFIPDATYLVDVKGLIKYLADKIAIANVCIFCNGKGRAMHSTEAAQHHMISKDHCKMAYENGEDEEYADFYDFSPMYSDEETNSDEEWEDVAEAMTTTTISGRRRPTRAHISENEVELTLPSGISIGHRSFRTYWKQNLRHNEVVAGSRQDPEMIRLMSGQHNLLEHTTGNGLSSMSVAAHQQLQMHKIRQRESRLQHRREYEFRTKIGFIGNSQKHLVDPSRPT</sequence>
<dbReference type="InterPro" id="IPR041661">
    <property type="entry name" value="ZN622/Rei1/Reh1_Znf-C2H2"/>
</dbReference>
<feature type="region of interest" description="Disordered" evidence="1">
    <location>
        <begin position="36"/>
        <end position="55"/>
    </location>
</feature>
<evidence type="ECO:0000313" key="4">
    <source>
        <dbReference type="Proteomes" id="UP000077115"/>
    </source>
</evidence>
<dbReference type="Pfam" id="PF12874">
    <property type="entry name" value="zf-met"/>
    <property type="match status" value="1"/>
</dbReference>
<dbReference type="Pfam" id="PF12756">
    <property type="entry name" value="zf-C2H2_2"/>
    <property type="match status" value="1"/>
</dbReference>
<accession>A0A177WZE0</accession>
<dbReference type="VEuPathDB" id="FungiDB:BDEG_28475"/>
<reference evidence="3 4" key="2">
    <citation type="submission" date="2016-05" db="EMBL/GenBank/DDBJ databases">
        <title>Lineage-specific infection strategies underlie the spectrum of fungal disease in amphibians.</title>
        <authorList>
            <person name="Cuomo C.A."/>
            <person name="Farrer R.A."/>
            <person name="James T."/>
            <person name="Longcore J."/>
            <person name="Birren B."/>
        </authorList>
    </citation>
    <scope>NUCLEOTIDE SEQUENCE [LARGE SCALE GENOMIC DNA]</scope>
    <source>
        <strain evidence="3 4">JEL423</strain>
    </source>
</reference>
<evidence type="ECO:0000256" key="1">
    <source>
        <dbReference type="SAM" id="MobiDB-lite"/>
    </source>
</evidence>
<dbReference type="GO" id="GO:0030687">
    <property type="term" value="C:preribosome, large subunit precursor"/>
    <property type="evidence" value="ECO:0007669"/>
    <property type="project" value="TreeGrafter"/>
</dbReference>
<dbReference type="AlphaFoldDB" id="A0A177WZE0"/>
<dbReference type="Proteomes" id="UP000077115">
    <property type="component" value="Unassembled WGS sequence"/>
</dbReference>
<gene>
    <name evidence="3" type="ORF">BDEG_28475</name>
</gene>
<reference evidence="3 4" key="1">
    <citation type="submission" date="2006-10" db="EMBL/GenBank/DDBJ databases">
        <title>The Genome Sequence of Batrachochytrium dendrobatidis JEL423.</title>
        <authorList>
            <consortium name="The Broad Institute Genome Sequencing Platform"/>
            <person name="Birren B."/>
            <person name="Lander E."/>
            <person name="Galagan J."/>
            <person name="Cuomo C."/>
            <person name="Devon K."/>
            <person name="Jaffe D."/>
            <person name="Butler J."/>
            <person name="Alvarez P."/>
            <person name="Gnerre S."/>
            <person name="Grabherr M."/>
            <person name="Kleber M."/>
            <person name="Mauceli E."/>
            <person name="Brockman W."/>
            <person name="Young S."/>
            <person name="LaButti K."/>
            <person name="Sykes S."/>
            <person name="DeCaprio D."/>
            <person name="Crawford M."/>
            <person name="Koehrsen M."/>
            <person name="Engels R."/>
            <person name="Montgomery P."/>
            <person name="Pearson M."/>
            <person name="Howarth C."/>
            <person name="Larson L."/>
            <person name="White J."/>
            <person name="O'Leary S."/>
            <person name="Kodira C."/>
            <person name="Zeng Q."/>
            <person name="Yandava C."/>
            <person name="Alvarado L."/>
            <person name="Longcore J."/>
            <person name="James T."/>
        </authorList>
    </citation>
    <scope>NUCLEOTIDE SEQUENCE [LARGE SCALE GENOMIC DNA]</scope>
    <source>
        <strain evidence="3 4">JEL423</strain>
    </source>
</reference>
<dbReference type="SUPFAM" id="SSF57667">
    <property type="entry name" value="beta-beta-alpha zinc fingers"/>
    <property type="match status" value="2"/>
</dbReference>
<dbReference type="OrthoDB" id="19329at2759"/>
<dbReference type="InterPro" id="IPR040025">
    <property type="entry name" value="Znf622/Rei1/Reh1"/>
</dbReference>
<evidence type="ECO:0000259" key="2">
    <source>
        <dbReference type="PROSITE" id="PS00028"/>
    </source>
</evidence>
<dbReference type="InterPro" id="IPR013087">
    <property type="entry name" value="Znf_C2H2_type"/>
</dbReference>
<dbReference type="eggNOG" id="KOG2785">
    <property type="taxonomic scope" value="Eukaryota"/>
</dbReference>
<dbReference type="STRING" id="403673.A0A177WZE0"/>
<organism evidence="3 4">
    <name type="scientific">Batrachochytrium dendrobatidis (strain JEL423)</name>
    <dbReference type="NCBI Taxonomy" id="403673"/>
    <lineage>
        <taxon>Eukaryota</taxon>
        <taxon>Fungi</taxon>
        <taxon>Fungi incertae sedis</taxon>
        <taxon>Chytridiomycota</taxon>
        <taxon>Chytridiomycota incertae sedis</taxon>
        <taxon>Chytridiomycetes</taxon>
        <taxon>Rhizophydiales</taxon>
        <taxon>Rhizophydiales incertae sedis</taxon>
        <taxon>Batrachochytrium</taxon>
    </lineage>
</organism>
<evidence type="ECO:0000313" key="3">
    <source>
        <dbReference type="EMBL" id="OAJ45326.1"/>
    </source>
</evidence>
<dbReference type="InterPro" id="IPR036236">
    <property type="entry name" value="Znf_C2H2_sf"/>
</dbReference>
<dbReference type="PROSITE" id="PS00028">
    <property type="entry name" value="ZINC_FINGER_C2H2_1"/>
    <property type="match status" value="1"/>
</dbReference>